<reference evidence="6 7" key="1">
    <citation type="submission" date="2024-06" db="EMBL/GenBank/DDBJ databases">
        <title>Complete genome of Phlyctema vagabunda strain 19-DSS-EL-015.</title>
        <authorList>
            <person name="Fiorenzani C."/>
        </authorList>
    </citation>
    <scope>NUCLEOTIDE SEQUENCE [LARGE SCALE GENOMIC DNA]</scope>
    <source>
        <strain evidence="6 7">19-DSS-EL-015</strain>
    </source>
</reference>
<dbReference type="CDD" id="cd11060">
    <property type="entry name" value="CYP57A1-like"/>
    <property type="match status" value="1"/>
</dbReference>
<evidence type="ECO:0000256" key="5">
    <source>
        <dbReference type="RuleBase" id="RU000461"/>
    </source>
</evidence>
<dbReference type="InterPro" id="IPR017972">
    <property type="entry name" value="Cyt_P450_CS"/>
</dbReference>
<dbReference type="Proteomes" id="UP001629113">
    <property type="component" value="Unassembled WGS sequence"/>
</dbReference>
<dbReference type="InterPro" id="IPR001128">
    <property type="entry name" value="Cyt_P450"/>
</dbReference>
<proteinExistence type="inferred from homology"/>
<dbReference type="Pfam" id="PF00067">
    <property type="entry name" value="p450"/>
    <property type="match status" value="1"/>
</dbReference>
<evidence type="ECO:0000313" key="7">
    <source>
        <dbReference type="Proteomes" id="UP001629113"/>
    </source>
</evidence>
<dbReference type="InterPro" id="IPR050121">
    <property type="entry name" value="Cytochrome_P450_monoxygenase"/>
</dbReference>
<comment type="cofactor">
    <cofactor evidence="1">
        <name>heme</name>
        <dbReference type="ChEBI" id="CHEBI:30413"/>
    </cofactor>
</comment>
<keyword evidence="4 5" id="KW-0408">Iron</keyword>
<comment type="caution">
    <text evidence="6">The sequence shown here is derived from an EMBL/GenBank/DDBJ whole genome shotgun (WGS) entry which is preliminary data.</text>
</comment>
<evidence type="ECO:0000313" key="6">
    <source>
        <dbReference type="EMBL" id="KAL3421108.1"/>
    </source>
</evidence>
<evidence type="ECO:0000256" key="2">
    <source>
        <dbReference type="ARBA" id="ARBA00010617"/>
    </source>
</evidence>
<keyword evidence="5" id="KW-0560">Oxidoreductase</keyword>
<dbReference type="PANTHER" id="PTHR24305:SF232">
    <property type="entry name" value="P450, PUTATIVE (EUROFUNG)-RELATED"/>
    <property type="match status" value="1"/>
</dbReference>
<accession>A0ABR4PCR0</accession>
<dbReference type="Gene3D" id="1.10.630.10">
    <property type="entry name" value="Cytochrome P450"/>
    <property type="match status" value="1"/>
</dbReference>
<protein>
    <submittedName>
        <fullName evidence="6">Cytochrome P450</fullName>
    </submittedName>
</protein>
<keyword evidence="5" id="KW-0349">Heme</keyword>
<dbReference type="PRINTS" id="PR00385">
    <property type="entry name" value="P450"/>
</dbReference>
<comment type="similarity">
    <text evidence="2 5">Belongs to the cytochrome P450 family.</text>
</comment>
<gene>
    <name evidence="6" type="ORF">PVAG01_07553</name>
</gene>
<dbReference type="PRINTS" id="PR00465">
    <property type="entry name" value="EP450IV"/>
</dbReference>
<dbReference type="EMBL" id="JBFCZG010000006">
    <property type="protein sequence ID" value="KAL3421108.1"/>
    <property type="molecule type" value="Genomic_DNA"/>
</dbReference>
<evidence type="ECO:0000256" key="1">
    <source>
        <dbReference type="ARBA" id="ARBA00001971"/>
    </source>
</evidence>
<dbReference type="PROSITE" id="PS00086">
    <property type="entry name" value="CYTOCHROME_P450"/>
    <property type="match status" value="1"/>
</dbReference>
<keyword evidence="7" id="KW-1185">Reference proteome</keyword>
<dbReference type="InterPro" id="IPR036396">
    <property type="entry name" value="Cyt_P450_sf"/>
</dbReference>
<name>A0ABR4PCR0_9HELO</name>
<evidence type="ECO:0000256" key="3">
    <source>
        <dbReference type="ARBA" id="ARBA00022723"/>
    </source>
</evidence>
<organism evidence="6 7">
    <name type="scientific">Phlyctema vagabunda</name>
    <dbReference type="NCBI Taxonomy" id="108571"/>
    <lineage>
        <taxon>Eukaryota</taxon>
        <taxon>Fungi</taxon>
        <taxon>Dikarya</taxon>
        <taxon>Ascomycota</taxon>
        <taxon>Pezizomycotina</taxon>
        <taxon>Leotiomycetes</taxon>
        <taxon>Helotiales</taxon>
        <taxon>Dermateaceae</taxon>
        <taxon>Phlyctema</taxon>
    </lineage>
</organism>
<dbReference type="SUPFAM" id="SSF48264">
    <property type="entry name" value="Cytochrome P450"/>
    <property type="match status" value="1"/>
</dbReference>
<keyword evidence="3 5" id="KW-0479">Metal-binding</keyword>
<dbReference type="InterPro" id="IPR002403">
    <property type="entry name" value="Cyt_P450_E_grp-IV"/>
</dbReference>
<evidence type="ECO:0000256" key="4">
    <source>
        <dbReference type="ARBA" id="ARBA00023004"/>
    </source>
</evidence>
<dbReference type="PANTHER" id="PTHR24305">
    <property type="entry name" value="CYTOCHROME P450"/>
    <property type="match status" value="1"/>
</dbReference>
<sequence>MFSELGNYSSPQYQVILIAIGAYALYARYGYGISKYPGPLLASITNFWRLGYTVRGRHSMPMVDLHKKYGNVVRYGPNMLSFSDPRAIQDIYMGTDQFPKSDLYAISDIILNGEKHETLFSTRNPGRHGKMRRAYGPAFSMTAVAHLEIYVDETINFFMKTTTDRYANKIGPEGSLDIGQWMQYFAFDVLGQLVYGERHGFIERNDDVDGIIGVVNVGNIYNYNIGHVSWMDSFLYKNPMLNWLAEKGYIDLAFAVIPFARKHITKRENRPKTGVDESTGSLLDRMLALQENNPEMLSNIEIVKLCAILSFAGSDTTAITISALFYYLVKNPGVYSKLLKEIDGALPAGSARLPFVTAQTLPYFEICLKETFRVHPATAFNFERVVPAGGRKVGKDFIPGGTIVGMNPWTVHRNQDIFGKDADIWRPERWLDTERAAEMNKYMFHFGAGSHMCIGRNISMLEIYKIVPVFLRTFEISLEKPYAQWKLYNTMFAKPTDCNMRLRSR</sequence>
<keyword evidence="5" id="KW-0503">Monooxygenase</keyword>